<accession>A0ABQ6MJ70</accession>
<name>A0ABQ6MJ70_9STRA</name>
<dbReference type="Proteomes" id="UP001165060">
    <property type="component" value="Unassembled WGS sequence"/>
</dbReference>
<evidence type="ECO:0000313" key="3">
    <source>
        <dbReference type="Proteomes" id="UP001165060"/>
    </source>
</evidence>
<keyword evidence="3" id="KW-1185">Reference proteome</keyword>
<organism evidence="2 3">
    <name type="scientific">Tetraparma gracilis</name>
    <dbReference type="NCBI Taxonomy" id="2962635"/>
    <lineage>
        <taxon>Eukaryota</taxon>
        <taxon>Sar</taxon>
        <taxon>Stramenopiles</taxon>
        <taxon>Ochrophyta</taxon>
        <taxon>Bolidophyceae</taxon>
        <taxon>Parmales</taxon>
        <taxon>Triparmaceae</taxon>
        <taxon>Tetraparma</taxon>
    </lineage>
</organism>
<keyword evidence="1" id="KW-1133">Transmembrane helix</keyword>
<comment type="caution">
    <text evidence="2">The sequence shown here is derived from an EMBL/GenBank/DDBJ whole genome shotgun (WGS) entry which is preliminary data.</text>
</comment>
<evidence type="ECO:0000256" key="1">
    <source>
        <dbReference type="SAM" id="Phobius"/>
    </source>
</evidence>
<evidence type="ECO:0008006" key="4">
    <source>
        <dbReference type="Google" id="ProtNLM"/>
    </source>
</evidence>
<reference evidence="2 3" key="1">
    <citation type="journal article" date="2023" name="Commun. Biol.">
        <title>Genome analysis of Parmales, the sister group of diatoms, reveals the evolutionary specialization of diatoms from phago-mixotrophs to photoautotrophs.</title>
        <authorList>
            <person name="Ban H."/>
            <person name="Sato S."/>
            <person name="Yoshikawa S."/>
            <person name="Yamada K."/>
            <person name="Nakamura Y."/>
            <person name="Ichinomiya M."/>
            <person name="Sato N."/>
            <person name="Blanc-Mathieu R."/>
            <person name="Endo H."/>
            <person name="Kuwata A."/>
            <person name="Ogata H."/>
        </authorList>
    </citation>
    <scope>NUCLEOTIDE SEQUENCE [LARGE SCALE GENOMIC DNA]</scope>
</reference>
<feature type="transmembrane region" description="Helical" evidence="1">
    <location>
        <begin position="14"/>
        <end position="34"/>
    </location>
</feature>
<gene>
    <name evidence="2" type="ORF">TeGR_g13138</name>
</gene>
<protein>
    <recommendedName>
        <fullName evidence="4">ATP synthase F0 subunit 8</fullName>
    </recommendedName>
</protein>
<keyword evidence="1" id="KW-0472">Membrane</keyword>
<keyword evidence="1" id="KW-0812">Transmembrane</keyword>
<evidence type="ECO:0000313" key="2">
    <source>
        <dbReference type="EMBL" id="GMI27554.1"/>
    </source>
</evidence>
<dbReference type="EMBL" id="BRYB01000313">
    <property type="protein sequence ID" value="GMI27554.1"/>
    <property type="molecule type" value="Genomic_DNA"/>
</dbReference>
<proteinExistence type="predicted"/>
<sequence length="100" mass="11490">MTPLATFLFSPSRYLYTTTYSLFSLSILLSIFVIRRRLSRRLLAEQLQSHTPPQIHAALSWPRRGAVVDVELQRRVDSAARARPRSSARYVGRPRSFDSV</sequence>